<feature type="domain" description="J" evidence="9">
    <location>
        <begin position="43"/>
        <end position="108"/>
    </location>
</feature>
<dbReference type="PRINTS" id="PR00625">
    <property type="entry name" value="JDOMAIN"/>
</dbReference>
<evidence type="ECO:0000256" key="6">
    <source>
        <dbReference type="SAM" id="MobiDB-lite"/>
    </source>
</evidence>
<dbReference type="STRING" id="1077348.A0A2G8STM5"/>
<feature type="transmembrane region" description="Helical" evidence="7">
    <location>
        <begin position="128"/>
        <end position="147"/>
    </location>
</feature>
<keyword evidence="2 8" id="KW-0732">Signal</keyword>
<evidence type="ECO:0000313" key="10">
    <source>
        <dbReference type="EMBL" id="PIL37129.1"/>
    </source>
</evidence>
<comment type="subcellular location">
    <subcellularLocation>
        <location evidence="5">Endomembrane system</location>
        <topology evidence="5">Single-pass membrane protein</topology>
    </subcellularLocation>
</comment>
<feature type="chain" id="PRO_5013553563" description="J domain-containing protein" evidence="8">
    <location>
        <begin position="20"/>
        <end position="323"/>
    </location>
</feature>
<evidence type="ECO:0000256" key="2">
    <source>
        <dbReference type="ARBA" id="ARBA00022729"/>
    </source>
</evidence>
<dbReference type="InterPro" id="IPR052606">
    <property type="entry name" value="DnaJ_domain_protein"/>
</dbReference>
<dbReference type="OrthoDB" id="413400at2759"/>
<dbReference type="SMART" id="SM00271">
    <property type="entry name" value="DnaJ"/>
    <property type="match status" value="1"/>
</dbReference>
<dbReference type="Pfam" id="PF00226">
    <property type="entry name" value="DnaJ"/>
    <property type="match status" value="1"/>
</dbReference>
<accession>A0A2G8STM5</accession>
<dbReference type="InterPro" id="IPR036869">
    <property type="entry name" value="J_dom_sf"/>
</dbReference>
<reference evidence="10 11" key="1">
    <citation type="journal article" date="2015" name="Sci. Rep.">
        <title>Chromosome-level genome map provides insights into diverse defense mechanisms in the medicinal fungus Ganoderma sinense.</title>
        <authorList>
            <person name="Zhu Y."/>
            <person name="Xu J."/>
            <person name="Sun C."/>
            <person name="Zhou S."/>
            <person name="Xu H."/>
            <person name="Nelson D.R."/>
            <person name="Qian J."/>
            <person name="Song J."/>
            <person name="Luo H."/>
            <person name="Xiang L."/>
            <person name="Li Y."/>
            <person name="Xu Z."/>
            <person name="Ji A."/>
            <person name="Wang L."/>
            <person name="Lu S."/>
            <person name="Hayward A."/>
            <person name="Sun W."/>
            <person name="Li X."/>
            <person name="Schwartz D.C."/>
            <person name="Wang Y."/>
            <person name="Chen S."/>
        </authorList>
    </citation>
    <scope>NUCLEOTIDE SEQUENCE [LARGE SCALE GENOMIC DNA]</scope>
    <source>
        <strain evidence="10 11">ZZ0214-1</strain>
    </source>
</reference>
<dbReference type="AlphaFoldDB" id="A0A2G8STM5"/>
<gene>
    <name evidence="10" type="ORF">GSI_00821</name>
</gene>
<evidence type="ECO:0000259" key="9">
    <source>
        <dbReference type="PROSITE" id="PS50076"/>
    </source>
</evidence>
<evidence type="ECO:0000256" key="8">
    <source>
        <dbReference type="SAM" id="SignalP"/>
    </source>
</evidence>
<dbReference type="PROSITE" id="PS50076">
    <property type="entry name" value="DNAJ_2"/>
    <property type="match status" value="1"/>
</dbReference>
<dbReference type="EMBL" id="AYKW01000001">
    <property type="protein sequence ID" value="PIL37129.1"/>
    <property type="molecule type" value="Genomic_DNA"/>
</dbReference>
<dbReference type="SUPFAM" id="SSF46565">
    <property type="entry name" value="Chaperone J-domain"/>
    <property type="match status" value="1"/>
</dbReference>
<keyword evidence="1 7" id="KW-0812">Transmembrane</keyword>
<dbReference type="GO" id="GO:0012505">
    <property type="term" value="C:endomembrane system"/>
    <property type="evidence" value="ECO:0007669"/>
    <property type="project" value="UniProtKB-SubCell"/>
</dbReference>
<name>A0A2G8STM5_9APHY</name>
<evidence type="ECO:0000256" key="4">
    <source>
        <dbReference type="ARBA" id="ARBA00023136"/>
    </source>
</evidence>
<dbReference type="CDD" id="cd06257">
    <property type="entry name" value="DnaJ"/>
    <property type="match status" value="1"/>
</dbReference>
<organism evidence="10 11">
    <name type="scientific">Ganoderma sinense ZZ0214-1</name>
    <dbReference type="NCBI Taxonomy" id="1077348"/>
    <lineage>
        <taxon>Eukaryota</taxon>
        <taxon>Fungi</taxon>
        <taxon>Dikarya</taxon>
        <taxon>Basidiomycota</taxon>
        <taxon>Agaricomycotina</taxon>
        <taxon>Agaricomycetes</taxon>
        <taxon>Polyporales</taxon>
        <taxon>Polyporaceae</taxon>
        <taxon>Ganoderma</taxon>
    </lineage>
</organism>
<dbReference type="Proteomes" id="UP000230002">
    <property type="component" value="Unassembled WGS sequence"/>
</dbReference>
<evidence type="ECO:0000256" key="5">
    <source>
        <dbReference type="ARBA" id="ARBA00037847"/>
    </source>
</evidence>
<keyword evidence="11" id="KW-1185">Reference proteome</keyword>
<evidence type="ECO:0000256" key="7">
    <source>
        <dbReference type="SAM" id="Phobius"/>
    </source>
</evidence>
<comment type="caution">
    <text evidence="10">The sequence shown here is derived from an EMBL/GenBank/DDBJ whole genome shotgun (WGS) entry which is preliminary data.</text>
</comment>
<keyword evidence="4 7" id="KW-0472">Membrane</keyword>
<proteinExistence type="predicted"/>
<dbReference type="Gene3D" id="1.10.287.110">
    <property type="entry name" value="DnaJ domain"/>
    <property type="match status" value="1"/>
</dbReference>
<dbReference type="PANTHER" id="PTHR44653:SF2">
    <property type="entry name" value="DNAJ HOMOLOG SUBFAMILY C MEMBER 1"/>
    <property type="match status" value="1"/>
</dbReference>
<sequence length="323" mass="35089">MRVLHLVAFLAVLVTAVVAWTKEDHEIFDLVSAVEKAEGKDTSFYSWLDVPSTASTPQIAKAYRKKSLQLHPDKNKGVKGAHERFARLGVVAAILRDPAKRERYDFFYKNGVPVWRGTGYYYSRFRPGLGTVLTFLVIITSSLQYVVQKINYNRDLKRIEEIVEQARIAAWGLKMNPVEGQRKVKVNLGGQSRLDEDGNVIPGRTVDMVVEGSQVCILEPDGSLLPVDSETAVAPSIKRTWFLSLVTGLLGKVTGRDGAIQGAGQDGAVGEDESDDASGVSSDVPGSGTATPKEGSDSGRSRNGKIAATAMAGGRRRKAVKKK</sequence>
<feature type="compositionally biased region" description="Basic residues" evidence="6">
    <location>
        <begin position="314"/>
        <end position="323"/>
    </location>
</feature>
<feature type="region of interest" description="Disordered" evidence="6">
    <location>
        <begin position="261"/>
        <end position="323"/>
    </location>
</feature>
<evidence type="ECO:0000256" key="1">
    <source>
        <dbReference type="ARBA" id="ARBA00022692"/>
    </source>
</evidence>
<dbReference type="InterPro" id="IPR001623">
    <property type="entry name" value="DnaJ_domain"/>
</dbReference>
<keyword evidence="3 7" id="KW-1133">Transmembrane helix</keyword>
<evidence type="ECO:0000256" key="3">
    <source>
        <dbReference type="ARBA" id="ARBA00022989"/>
    </source>
</evidence>
<dbReference type="PANTHER" id="PTHR44653">
    <property type="entry name" value="DNAJ HOMOLOG SUBFAMILY C MEMBER 1"/>
    <property type="match status" value="1"/>
</dbReference>
<feature type="signal peptide" evidence="8">
    <location>
        <begin position="1"/>
        <end position="19"/>
    </location>
</feature>
<evidence type="ECO:0000313" key="11">
    <source>
        <dbReference type="Proteomes" id="UP000230002"/>
    </source>
</evidence>
<protein>
    <recommendedName>
        <fullName evidence="9">J domain-containing protein</fullName>
    </recommendedName>
</protein>